<dbReference type="GO" id="GO:0005930">
    <property type="term" value="C:axoneme"/>
    <property type="evidence" value="ECO:0007669"/>
    <property type="project" value="InterPro"/>
</dbReference>
<comment type="function">
    <text evidence="4">Required for assembly of dynein regulatory complex (DRC) and inner dynein arm (IDA) complexes, which are responsible for ciliary beat regulation, thereby playing a central role in motility in cilia and flagella. Probably acts together with CCDC40 to form a molecular ruler that determines the 96 nanometer (nm) repeat length and arrangements of components in cilia and flagella. Not required for outer dynein arm complexes assembly.</text>
</comment>
<dbReference type="EMBL" id="KQ459602">
    <property type="protein sequence ID" value="KPI93477.1"/>
    <property type="molecule type" value="Genomic_DNA"/>
</dbReference>
<name>A0A194PJH4_PAPXU</name>
<dbReference type="InterPro" id="IPR033290">
    <property type="entry name" value="CCDC39"/>
</dbReference>
<sequence length="347" mass="40070">MSAPEKVPGYMAQLLEELGWNQGTRIPLADPNNSNLETILIARQNEIQTLKEALTLQLQKRSDLNKYKDFVHTEYQENTRLLFAQKQQLEQEIKVHQLSKNEADRLDKDVVESNKESSAAATRIDRLQCSIARLLKKADTLKSEVCGERGALQEWRAALERNASDITAIEQFTKQDLSKAKALETKRLQLKQEHDRLRDRLNQLVGNLSAEERACERISVQVMEGMEQRKQMMAMWTGAVENLRQRDIDIRHIKEDYAVLEDAANKVTEQCREQQAFCDHQRADNTEATRENITLAQQLSLTRFQHQQTLEENLTLDSEVEQLMICIVTKNVKNLVWRLFNIIALSS</sequence>
<feature type="coiled-coil region" evidence="5">
    <location>
        <begin position="180"/>
        <end position="214"/>
    </location>
</feature>
<dbReference type="Pfam" id="PF24161">
    <property type="entry name" value="CCDC39"/>
    <property type="match status" value="1"/>
</dbReference>
<protein>
    <recommendedName>
        <fullName evidence="2">Coiled-coil domain-containing protein 39</fullName>
    </recommendedName>
</protein>
<feature type="coiled-coil region" evidence="5">
    <location>
        <begin position="72"/>
        <end position="144"/>
    </location>
</feature>
<dbReference type="GO" id="GO:0036159">
    <property type="term" value="P:inner dynein arm assembly"/>
    <property type="evidence" value="ECO:0007669"/>
    <property type="project" value="InterPro"/>
</dbReference>
<accession>A0A194PJH4</accession>
<dbReference type="Proteomes" id="UP000053268">
    <property type="component" value="Unassembled WGS sequence"/>
</dbReference>
<evidence type="ECO:0000256" key="4">
    <source>
        <dbReference type="ARBA" id="ARBA00045182"/>
    </source>
</evidence>
<dbReference type="PANTHER" id="PTHR18962:SF0">
    <property type="entry name" value="COILED-COIL DOMAIN-CONTAINING PROTEIN 39"/>
    <property type="match status" value="1"/>
</dbReference>
<dbReference type="GO" id="GO:0005576">
    <property type="term" value="C:extracellular region"/>
    <property type="evidence" value="ECO:0007669"/>
    <property type="project" value="GOC"/>
</dbReference>
<keyword evidence="7" id="KW-1185">Reference proteome</keyword>
<comment type="similarity">
    <text evidence="1">Belongs to the CCDC39 family.</text>
</comment>
<proteinExistence type="inferred from homology"/>
<dbReference type="GO" id="GO:0060287">
    <property type="term" value="P:epithelial cilium movement involved in determination of left/right asymmetry"/>
    <property type="evidence" value="ECO:0007669"/>
    <property type="project" value="TreeGrafter"/>
</dbReference>
<evidence type="ECO:0000256" key="3">
    <source>
        <dbReference type="ARBA" id="ARBA00023054"/>
    </source>
</evidence>
<dbReference type="STRING" id="66420.A0A194PJH4"/>
<dbReference type="GO" id="GO:0060285">
    <property type="term" value="P:cilium-dependent cell motility"/>
    <property type="evidence" value="ECO:0007669"/>
    <property type="project" value="TreeGrafter"/>
</dbReference>
<evidence type="ECO:0000256" key="1">
    <source>
        <dbReference type="ARBA" id="ARBA00005805"/>
    </source>
</evidence>
<organism evidence="6 7">
    <name type="scientific">Papilio xuthus</name>
    <name type="common">Asian swallowtail butterfly</name>
    <dbReference type="NCBI Taxonomy" id="66420"/>
    <lineage>
        <taxon>Eukaryota</taxon>
        <taxon>Metazoa</taxon>
        <taxon>Ecdysozoa</taxon>
        <taxon>Arthropoda</taxon>
        <taxon>Hexapoda</taxon>
        <taxon>Insecta</taxon>
        <taxon>Pterygota</taxon>
        <taxon>Neoptera</taxon>
        <taxon>Endopterygota</taxon>
        <taxon>Lepidoptera</taxon>
        <taxon>Glossata</taxon>
        <taxon>Ditrysia</taxon>
        <taxon>Papilionoidea</taxon>
        <taxon>Papilionidae</taxon>
        <taxon>Papilioninae</taxon>
        <taxon>Papilio</taxon>
    </lineage>
</organism>
<evidence type="ECO:0000313" key="7">
    <source>
        <dbReference type="Proteomes" id="UP000053268"/>
    </source>
</evidence>
<evidence type="ECO:0000313" key="6">
    <source>
        <dbReference type="EMBL" id="KPI93477.1"/>
    </source>
</evidence>
<gene>
    <name evidence="6" type="ORF">RR46_10737</name>
</gene>
<dbReference type="AlphaFoldDB" id="A0A194PJH4"/>
<evidence type="ECO:0000256" key="5">
    <source>
        <dbReference type="SAM" id="Coils"/>
    </source>
</evidence>
<evidence type="ECO:0000256" key="2">
    <source>
        <dbReference type="ARBA" id="ARBA00016725"/>
    </source>
</evidence>
<keyword evidence="3 5" id="KW-0175">Coiled coil</keyword>
<dbReference type="PANTHER" id="PTHR18962">
    <property type="entry name" value="COILED-COIL DOMAIN-CONTAINING PROTEIN 39"/>
    <property type="match status" value="1"/>
</dbReference>
<reference evidence="6 7" key="1">
    <citation type="journal article" date="2015" name="Nat. Commun.">
        <title>Outbred genome sequencing and CRISPR/Cas9 gene editing in butterflies.</title>
        <authorList>
            <person name="Li X."/>
            <person name="Fan D."/>
            <person name="Zhang W."/>
            <person name="Liu G."/>
            <person name="Zhang L."/>
            <person name="Zhao L."/>
            <person name="Fang X."/>
            <person name="Chen L."/>
            <person name="Dong Y."/>
            <person name="Chen Y."/>
            <person name="Ding Y."/>
            <person name="Zhao R."/>
            <person name="Feng M."/>
            <person name="Zhu Y."/>
            <person name="Feng Y."/>
            <person name="Jiang X."/>
            <person name="Zhu D."/>
            <person name="Xiang H."/>
            <person name="Feng X."/>
            <person name="Li S."/>
            <person name="Wang J."/>
            <person name="Zhang G."/>
            <person name="Kronforst M.R."/>
            <person name="Wang W."/>
        </authorList>
    </citation>
    <scope>NUCLEOTIDE SEQUENCE [LARGE SCALE GENOMIC DNA]</scope>
    <source>
        <strain evidence="6">Ya'a_city_454_Px</strain>
        <tissue evidence="6">Whole body</tissue>
    </source>
</reference>